<gene>
    <name evidence="1" type="ORF">CFBP5507_07710</name>
</gene>
<dbReference type="Gene3D" id="1.10.3230.30">
    <property type="entry name" value="Phage gp6-like head-tail connector protein"/>
    <property type="match status" value="1"/>
</dbReference>
<dbReference type="NCBIfam" id="TIGR01560">
    <property type="entry name" value="put_DNA_pack"/>
    <property type="match status" value="1"/>
</dbReference>
<protein>
    <submittedName>
        <fullName evidence="1">Head-tail connector protein</fullName>
    </submittedName>
</protein>
<dbReference type="InterPro" id="IPR021146">
    <property type="entry name" value="Phage_gp6-like_head-tail"/>
</dbReference>
<name>A0A4Z1QZW4_9HYPH</name>
<sequence>MTGITHDLAKQHMRIDHHEEDALIMLYIEAAEQYVANYIGRSLDDFDPFPSDLKVAILRLVAFYYEVRNVATFGISSQIAPQTITQTLDNYRERWFHDGE</sequence>
<evidence type="ECO:0000313" key="1">
    <source>
        <dbReference type="EMBL" id="UYZ06151.1"/>
    </source>
</evidence>
<organism evidence="1 2">
    <name type="scientific">Agrobacterium salinitolerans</name>
    <dbReference type="NCBI Taxonomy" id="1183413"/>
    <lineage>
        <taxon>Bacteria</taxon>
        <taxon>Pseudomonadati</taxon>
        <taxon>Pseudomonadota</taxon>
        <taxon>Alphaproteobacteria</taxon>
        <taxon>Hyphomicrobiales</taxon>
        <taxon>Rhizobiaceae</taxon>
        <taxon>Rhizobium/Agrobacterium group</taxon>
        <taxon>Agrobacterium</taxon>
    </lineage>
</organism>
<dbReference type="EMBL" id="CP109968">
    <property type="protein sequence ID" value="UYZ06151.1"/>
    <property type="molecule type" value="Genomic_DNA"/>
</dbReference>
<dbReference type="InterPro" id="IPR006450">
    <property type="entry name" value="Phage_HK97_gp6-like"/>
</dbReference>
<dbReference type="Pfam" id="PF05135">
    <property type="entry name" value="Phage_connect_1"/>
    <property type="match status" value="1"/>
</dbReference>
<dbReference type="RefSeq" id="WP_137410535.1">
    <property type="nucleotide sequence ID" value="NZ_CP109968.1"/>
</dbReference>
<dbReference type="Proteomes" id="UP000298735">
    <property type="component" value="Chromosome Circular"/>
</dbReference>
<reference evidence="1" key="1">
    <citation type="submission" date="2022-10" db="EMBL/GenBank/DDBJ databases">
        <title>Complete genome sequence of Agrobacterium salinitolerans CFBP5507.</title>
        <authorList>
            <person name="Tchabashvili S."/>
            <person name="Yen H.-C."/>
            <person name="Haryono M."/>
            <person name="Lin Y.-C."/>
            <person name="Lai E.-M."/>
            <person name="Kuo C.-H."/>
        </authorList>
    </citation>
    <scope>NUCLEOTIDE SEQUENCE</scope>
    <source>
        <strain evidence="1">CFBP5507</strain>
    </source>
</reference>
<accession>A0A4Z1QZW4</accession>
<dbReference type="KEGG" id="asal:CFBP5507_07710"/>
<dbReference type="OrthoDB" id="7307102at2"/>
<dbReference type="AlphaFoldDB" id="A0A4Z1QZW4"/>
<proteinExistence type="predicted"/>
<evidence type="ECO:0000313" key="2">
    <source>
        <dbReference type="Proteomes" id="UP000298735"/>
    </source>
</evidence>
<dbReference type="CDD" id="cd08054">
    <property type="entry name" value="gp6"/>
    <property type="match status" value="1"/>
</dbReference>